<evidence type="ECO:0000313" key="2">
    <source>
        <dbReference type="EMBL" id="MBU5677952.1"/>
    </source>
</evidence>
<accession>A0ABS6G640</accession>
<evidence type="ECO:0000256" key="1">
    <source>
        <dbReference type="SAM" id="Coils"/>
    </source>
</evidence>
<evidence type="ECO:0008006" key="4">
    <source>
        <dbReference type="Google" id="ProtNLM"/>
    </source>
</evidence>
<sequence length="475" mass="56082">MQLTADQQYLVKTNKNLTYHFFLSNDKSLHYSIYANNNTLLENNLLVTSIVDFSVTIDRREKIHLICVTKEGDLLYYINQNDKWNYKTISKFDIKSNIYRYLTLYVNSSYTHIIYTKTNLLTPMLSYVEHIYWNETGIDRLVVGNYLHGKYPSPLQVSIDSLKNLHLVYKVYYKNNHQLYYNRFNLSTKKWSISELITNSQEDHSHPYIFIDKNDNLHLVWCTIQQNNFILKYKKKTNVIDPRSKWSNTQILSNKNSNNHSPILIQESNTLKIYCKQNSQIIEIISKDFGHSWESVGNNLYKIEDSKIIRYSSSPEIDDNFFIKHLYGNITDKIEIVGIDLFNSIENETSIDPEVFKPQDPIISSIKETEEYELKNPVVNSASTNDFYTIKNENDQSTEIIKELLSNYKILEMQLSEIEGKKQEFAKNIADCEIDLNLLEEKIVDYKKHMLILQDRLNNLPTNNNMFQRFVNFFK</sequence>
<organism evidence="2 3">
    <name type="scientific">Alkaliphilus flagellatus</name>
    <dbReference type="NCBI Taxonomy" id="2841507"/>
    <lineage>
        <taxon>Bacteria</taxon>
        <taxon>Bacillati</taxon>
        <taxon>Bacillota</taxon>
        <taxon>Clostridia</taxon>
        <taxon>Peptostreptococcales</taxon>
        <taxon>Natronincolaceae</taxon>
        <taxon>Alkaliphilus</taxon>
    </lineage>
</organism>
<reference evidence="2 3" key="1">
    <citation type="submission" date="2021-06" db="EMBL/GenBank/DDBJ databases">
        <authorList>
            <person name="Sun Q."/>
            <person name="Li D."/>
        </authorList>
    </citation>
    <scope>NUCLEOTIDE SEQUENCE [LARGE SCALE GENOMIC DNA]</scope>
    <source>
        <strain evidence="2 3">MSJ-5</strain>
    </source>
</reference>
<protein>
    <recommendedName>
        <fullName evidence="4">BNR repeat-containing family member</fullName>
    </recommendedName>
</protein>
<gene>
    <name evidence="2" type="ORF">KQI88_16155</name>
</gene>
<name>A0ABS6G640_9FIRM</name>
<proteinExistence type="predicted"/>
<dbReference type="EMBL" id="JAHLQK010000006">
    <property type="protein sequence ID" value="MBU5677952.1"/>
    <property type="molecule type" value="Genomic_DNA"/>
</dbReference>
<keyword evidence="3" id="KW-1185">Reference proteome</keyword>
<comment type="caution">
    <text evidence="2">The sequence shown here is derived from an EMBL/GenBank/DDBJ whole genome shotgun (WGS) entry which is preliminary data.</text>
</comment>
<feature type="coiled-coil region" evidence="1">
    <location>
        <begin position="401"/>
        <end position="456"/>
    </location>
</feature>
<dbReference type="Proteomes" id="UP000779508">
    <property type="component" value="Unassembled WGS sequence"/>
</dbReference>
<dbReference type="RefSeq" id="WP_216419085.1">
    <property type="nucleotide sequence ID" value="NZ_JAHLQK010000006.1"/>
</dbReference>
<evidence type="ECO:0000313" key="3">
    <source>
        <dbReference type="Proteomes" id="UP000779508"/>
    </source>
</evidence>
<keyword evidence="1" id="KW-0175">Coiled coil</keyword>